<proteinExistence type="predicted"/>
<dbReference type="GO" id="GO:0006355">
    <property type="term" value="P:regulation of DNA-templated transcription"/>
    <property type="evidence" value="ECO:0007669"/>
    <property type="project" value="InterPro"/>
</dbReference>
<protein>
    <submittedName>
        <fullName evidence="5">TMC biosynthetic enzyme R5</fullName>
    </submittedName>
</protein>
<dbReference type="PROSITE" id="PS50043">
    <property type="entry name" value="HTH_LUXR_2"/>
    <property type="match status" value="1"/>
</dbReference>
<dbReference type="InterPro" id="IPR041664">
    <property type="entry name" value="AAA_16"/>
</dbReference>
<dbReference type="Pfam" id="PF00196">
    <property type="entry name" value="GerE"/>
    <property type="match status" value="1"/>
</dbReference>
<dbReference type="InterPro" id="IPR036388">
    <property type="entry name" value="WH-like_DNA-bd_sf"/>
</dbReference>
<dbReference type="PANTHER" id="PTHR16305">
    <property type="entry name" value="TESTICULAR SOLUBLE ADENYLYL CYCLASE"/>
    <property type="match status" value="1"/>
</dbReference>
<dbReference type="EMBL" id="DQ983361">
    <property type="protein sequence ID" value="ABI94385.1"/>
    <property type="molecule type" value="Genomic_DNA"/>
</dbReference>
<dbReference type="CDD" id="cd06170">
    <property type="entry name" value="LuxR_C_like"/>
    <property type="match status" value="1"/>
</dbReference>
<keyword evidence="2" id="KW-0067">ATP-binding</keyword>
<dbReference type="GO" id="GO:0005524">
    <property type="term" value="F:ATP binding"/>
    <property type="evidence" value="ECO:0007669"/>
    <property type="project" value="UniProtKB-KW"/>
</dbReference>
<reference evidence="5" key="2">
    <citation type="journal article" date="2007" name="Microbiology">
        <title>Isolation of the biosynthetic gene cluster for tautomycetin, a linear polyketide T cell-specific immunomodulator from Streptomyces sp. CK4412.</title>
        <authorList>
            <person name="Choi S.S."/>
            <person name="Hur Y.A."/>
            <person name="Sherman D.H."/>
            <person name="Kim E.S."/>
        </authorList>
    </citation>
    <scope>NUCLEOTIDE SEQUENCE</scope>
    <source>
        <strain evidence="5">CK4412</strain>
    </source>
</reference>
<feature type="region of interest" description="Disordered" evidence="3">
    <location>
        <begin position="1"/>
        <end position="38"/>
    </location>
</feature>
<evidence type="ECO:0000313" key="5">
    <source>
        <dbReference type="EMBL" id="ABI94385.1"/>
    </source>
</evidence>
<sequence length="1029" mass="111509">MGDHAGRDPEEFDGGRMQQARTGHRRSGISAAQPCDRHQPWWPLRSTRVALEYPAGSARQDIASSSGCGRRSSVGISRCSSGGRETLHECGSISPRLSREFGSVTGSPGVGHFDDDLLGRDDTQRMVDLFLGDGASHGGALIFSGPTGIGKTALLEYGIARAQARGLVVLRVAGTAGHVAGSGLTELLGLLLEVVAGDPAQEKRFANAVQHCQDSERVKLSKLVSTVRAVLRQTRATSLLIASDDLDRMDPTSYQALSMLAARLDGTGTRMIGTVHAGAGRYGPATHQLEPLHEDAAYALLERHFPLLSGRVRRRIVAEAEGNPLALRELPLPLTRTQSEVAAALPTILPLTERLQEIYRPQVSSLSAGARDVLLAAALEGTGDLITLEALAGETLEAAVRDAEEARLARVDDTGNRLVFRHPLARATVVALASPAERREAHRRLAQALADRPELHAWHLSQSVIATDSTTAKLVHDAAVKAMSRGAVVSAVRLMTRAADLSADPRQRARRFGYAAAISVDATGDLTAVSRLLRDARESDPDFDDTLPAIVTAAKTFLLSEGDADTASGLLVSALRARSEERMESVILLKSALWTLLRVCRLSGRPELWDVFLRLIDEYRRHLTTFEVTVWQAAADPARADVARLAVVDREIASAMTDKDHNRIIRLAEACAPVDRLGEMRAALWRVAQSGRNGLQPTTHAIRALNFLCADALTHGRWSDVDTLSEEITRLCEGNSQRALFWLTEGSVAILAALRGDTERARALTREMVAWAVPRDARVVLLLAAHARMLDALGAADFEAAYQYVAEAGLPDLTKSSSIEHMQMSFDIVLATVHTERHREAERYVRAMQASEMASLSPRLALQTAACAALVAPRAKAARNYETALALPGVNRLPYDRARVQLAYGEHLRRVRATNEARRHLRTALNSFHDLGAQRWAARAKAELRAAGDRDTAAEPAESAALTPQELAIVRLAANGLTNKQIGKRLFLSPRTVANHLYRAFPKLDITSRASLRDALASLQLEDTGVPTP</sequence>
<dbReference type="GO" id="GO:0003677">
    <property type="term" value="F:DNA binding"/>
    <property type="evidence" value="ECO:0007669"/>
    <property type="project" value="InterPro"/>
</dbReference>
<evidence type="ECO:0000259" key="4">
    <source>
        <dbReference type="PROSITE" id="PS50043"/>
    </source>
</evidence>
<dbReference type="SMART" id="SM00421">
    <property type="entry name" value="HTH_LUXR"/>
    <property type="match status" value="1"/>
</dbReference>
<keyword evidence="1" id="KW-0547">Nucleotide-binding</keyword>
<dbReference type="Pfam" id="PF13191">
    <property type="entry name" value="AAA_16"/>
    <property type="match status" value="1"/>
</dbReference>
<feature type="domain" description="HTH luxR-type" evidence="4">
    <location>
        <begin position="955"/>
        <end position="1020"/>
    </location>
</feature>
<evidence type="ECO:0000256" key="1">
    <source>
        <dbReference type="ARBA" id="ARBA00022741"/>
    </source>
</evidence>
<dbReference type="InterPro" id="IPR016032">
    <property type="entry name" value="Sig_transdc_resp-reg_C-effctor"/>
</dbReference>
<dbReference type="GO" id="GO:0005737">
    <property type="term" value="C:cytoplasm"/>
    <property type="evidence" value="ECO:0007669"/>
    <property type="project" value="TreeGrafter"/>
</dbReference>
<dbReference type="PRINTS" id="PR00038">
    <property type="entry name" value="HTHLUXR"/>
</dbReference>
<dbReference type="Gene3D" id="1.10.10.10">
    <property type="entry name" value="Winged helix-like DNA-binding domain superfamily/Winged helix DNA-binding domain"/>
    <property type="match status" value="1"/>
</dbReference>
<dbReference type="InterPro" id="IPR000792">
    <property type="entry name" value="Tscrpt_reg_LuxR_C"/>
</dbReference>
<dbReference type="GO" id="GO:0004016">
    <property type="term" value="F:adenylate cyclase activity"/>
    <property type="evidence" value="ECO:0007669"/>
    <property type="project" value="TreeGrafter"/>
</dbReference>
<evidence type="ECO:0000256" key="3">
    <source>
        <dbReference type="SAM" id="MobiDB-lite"/>
    </source>
</evidence>
<accession>A4KCF0</accession>
<name>A4KCF0_9ACTN</name>
<dbReference type="PROSITE" id="PS00622">
    <property type="entry name" value="HTH_LUXR_1"/>
    <property type="match status" value="1"/>
</dbReference>
<dbReference type="AlphaFoldDB" id="A4KCF0"/>
<evidence type="ECO:0000256" key="2">
    <source>
        <dbReference type="ARBA" id="ARBA00022840"/>
    </source>
</evidence>
<dbReference type="PANTHER" id="PTHR16305:SF35">
    <property type="entry name" value="TRANSCRIPTIONAL ACTIVATOR DOMAIN"/>
    <property type="match status" value="1"/>
</dbReference>
<organism evidence="5">
    <name type="scientific">Streptomyces sp. CK4412</name>
    <dbReference type="NCBI Taxonomy" id="404220"/>
    <lineage>
        <taxon>Bacteria</taxon>
        <taxon>Bacillati</taxon>
        <taxon>Actinomycetota</taxon>
        <taxon>Actinomycetes</taxon>
        <taxon>Kitasatosporales</taxon>
        <taxon>Streptomycetaceae</taxon>
        <taxon>Streptomyces</taxon>
    </lineage>
</organism>
<reference evidence="5" key="1">
    <citation type="submission" date="2006-09" db="EMBL/GenBank/DDBJ databases">
        <authorList>
            <person name="Choi S.-S."/>
            <person name="Sherman D.H."/>
            <person name="Kim E.-S."/>
        </authorList>
    </citation>
    <scope>NUCLEOTIDE SEQUENCE</scope>
    <source>
        <strain evidence="5">CK4412</strain>
    </source>
</reference>
<dbReference type="InterPro" id="IPR027417">
    <property type="entry name" value="P-loop_NTPase"/>
</dbReference>
<dbReference type="SUPFAM" id="SSF46894">
    <property type="entry name" value="C-terminal effector domain of the bipartite response regulators"/>
    <property type="match status" value="1"/>
</dbReference>
<dbReference type="SUPFAM" id="SSF52540">
    <property type="entry name" value="P-loop containing nucleoside triphosphate hydrolases"/>
    <property type="match status" value="1"/>
</dbReference>